<proteinExistence type="predicted"/>
<sequence length="389" mass="42800">MARPPGGRDDFEIAIVCALAREYNAVALVLDDFWDDTQYGRAISDQNIYTTGRIGEFNVVLVLLSGIGKASAASTTASLRSSYPNIEMALVTGICGGVPNLNGKEILLGDVIISNTVVQYDLGRRYPDAFETKDTLNGPNKNIRNFLISLETDRAREQLEDRTAFHLETLQGRALGRRQAARRNYQYLGSDNDHLFTASYRHKHHATQLCGVCDVESDGVCDASRKLSCLQLDCDRQLLVPRDRIEEKRGLERIGAKEAQCPYIFIGRIGSGDTVLKSGEDRDRIAAEHDLIAFEMEGAGVWDEVPCIIVKGICDYADSHKNKDWQDFAAATAACVAKAIVEKYPRTDKPSGLGKEEPIFNGPVFHDEVTGSKIVTGIVSTGGTQTFNF</sequence>
<comment type="caution">
    <text evidence="1">The sequence shown here is derived from an EMBL/GenBank/DDBJ whole genome shotgun (WGS) entry which is preliminary data.</text>
</comment>
<name>A0ACC1RU58_9HYPO</name>
<protein>
    <submittedName>
        <fullName evidence="1">Uncharacterized protein</fullName>
    </submittedName>
</protein>
<evidence type="ECO:0000313" key="1">
    <source>
        <dbReference type="EMBL" id="KAJ3525498.1"/>
    </source>
</evidence>
<keyword evidence="2" id="KW-1185">Reference proteome</keyword>
<accession>A0ACC1RU58</accession>
<evidence type="ECO:0000313" key="2">
    <source>
        <dbReference type="Proteomes" id="UP001148629"/>
    </source>
</evidence>
<gene>
    <name evidence="1" type="ORF">NM208_g11614</name>
</gene>
<organism evidence="1 2">
    <name type="scientific">Fusarium decemcellulare</name>
    <dbReference type="NCBI Taxonomy" id="57161"/>
    <lineage>
        <taxon>Eukaryota</taxon>
        <taxon>Fungi</taxon>
        <taxon>Dikarya</taxon>
        <taxon>Ascomycota</taxon>
        <taxon>Pezizomycotina</taxon>
        <taxon>Sordariomycetes</taxon>
        <taxon>Hypocreomycetidae</taxon>
        <taxon>Hypocreales</taxon>
        <taxon>Nectriaceae</taxon>
        <taxon>Fusarium</taxon>
        <taxon>Fusarium decemcellulare species complex</taxon>
    </lineage>
</organism>
<reference evidence="1" key="1">
    <citation type="submission" date="2022-08" db="EMBL/GenBank/DDBJ databases">
        <title>Genome Sequence of Fusarium decemcellulare.</title>
        <authorList>
            <person name="Buettner E."/>
        </authorList>
    </citation>
    <scope>NUCLEOTIDE SEQUENCE</scope>
    <source>
        <strain evidence="1">Babe19</strain>
    </source>
</reference>
<dbReference type="EMBL" id="JANRMS010001899">
    <property type="protein sequence ID" value="KAJ3525498.1"/>
    <property type="molecule type" value="Genomic_DNA"/>
</dbReference>
<dbReference type="Proteomes" id="UP001148629">
    <property type="component" value="Unassembled WGS sequence"/>
</dbReference>